<gene>
    <name evidence="1" type="ORF">FXB40_02200</name>
</gene>
<evidence type="ECO:0000313" key="2">
    <source>
        <dbReference type="Proteomes" id="UP000324758"/>
    </source>
</evidence>
<dbReference type="Proteomes" id="UP000324758">
    <property type="component" value="Unassembled WGS sequence"/>
</dbReference>
<name>A0A5D3KN96_9BRAD</name>
<protein>
    <recommendedName>
        <fullName evidence="3">GAF domain-containing protein</fullName>
    </recommendedName>
</protein>
<accession>A0A5D3KN96</accession>
<evidence type="ECO:0008006" key="3">
    <source>
        <dbReference type="Google" id="ProtNLM"/>
    </source>
</evidence>
<dbReference type="OrthoDB" id="7066078at2"/>
<dbReference type="AlphaFoldDB" id="A0A5D3KN96"/>
<dbReference type="RefSeq" id="WP_148770585.1">
    <property type="nucleotide sequence ID" value="NZ_VSSS01000006.1"/>
</dbReference>
<comment type="caution">
    <text evidence="1">The sequence shown here is derived from an EMBL/GenBank/DDBJ whole genome shotgun (WGS) entry which is preliminary data.</text>
</comment>
<reference evidence="1 2" key="1">
    <citation type="submission" date="2019-08" db="EMBL/GenBank/DDBJ databases">
        <title>Bradyrhizobium hipponensis sp. nov., a rhizobium isolated from a Lupinus angustifolius root nodule in Tunisia.</title>
        <authorList>
            <person name="Off K."/>
            <person name="Rejili M."/>
            <person name="Mars M."/>
            <person name="Brachmann A."/>
            <person name="Marin M."/>
        </authorList>
    </citation>
    <scope>NUCLEOTIDE SEQUENCE [LARGE SCALE GENOMIC DNA]</scope>
    <source>
        <strain evidence="1 2">CTAW71</strain>
    </source>
</reference>
<keyword evidence="2" id="KW-1185">Reference proteome</keyword>
<sequence length="92" mass="9603">MSNTPELVQQRFPDHQAIFALGCGAVLNVPVTDARQTLGSINLLHEAGWFDRQHAPIVRPFAALLALAWSAEIPEAIAGGAGSTSGGLPTDA</sequence>
<organism evidence="1 2">
    <name type="scientific">Bradyrhizobium rifense</name>
    <dbReference type="NCBI Taxonomy" id="515499"/>
    <lineage>
        <taxon>Bacteria</taxon>
        <taxon>Pseudomonadati</taxon>
        <taxon>Pseudomonadota</taxon>
        <taxon>Alphaproteobacteria</taxon>
        <taxon>Hyphomicrobiales</taxon>
        <taxon>Nitrobacteraceae</taxon>
        <taxon>Bradyrhizobium</taxon>
    </lineage>
</organism>
<proteinExistence type="predicted"/>
<dbReference type="EMBL" id="VSSS01000006">
    <property type="protein sequence ID" value="TYL99665.1"/>
    <property type="molecule type" value="Genomic_DNA"/>
</dbReference>
<evidence type="ECO:0000313" key="1">
    <source>
        <dbReference type="EMBL" id="TYL99665.1"/>
    </source>
</evidence>